<name>A0A366CYR5_9NOCA</name>
<dbReference type="RefSeq" id="WP_067512665.1">
    <property type="nucleotide sequence ID" value="NZ_QNRE01000024.1"/>
</dbReference>
<accession>A0A366CYR5</accession>
<dbReference type="STRING" id="1210090.GCA_001613185_05471"/>
<proteinExistence type="predicted"/>
<dbReference type="EMBL" id="QNRE01000024">
    <property type="protein sequence ID" value="RBO82138.1"/>
    <property type="molecule type" value="Genomic_DNA"/>
</dbReference>
<dbReference type="Gene3D" id="3.40.50.150">
    <property type="entry name" value="Vaccinia Virus protein VP39"/>
    <property type="match status" value="1"/>
</dbReference>
<protein>
    <recommendedName>
        <fullName evidence="3">Methyltransferase family protein</fullName>
    </recommendedName>
</protein>
<reference evidence="1 2" key="1">
    <citation type="submission" date="2018-06" db="EMBL/GenBank/DDBJ databases">
        <title>Genomic Encyclopedia of Type Strains, Phase IV (KMG-IV): sequencing the most valuable type-strain genomes for metagenomic binning, comparative biology and taxonomic classification.</title>
        <authorList>
            <person name="Goeker M."/>
        </authorList>
    </citation>
    <scope>NUCLEOTIDE SEQUENCE [LARGE SCALE GENOMIC DNA]</scope>
    <source>
        <strain evidence="1 2">DSM 44599</strain>
    </source>
</reference>
<keyword evidence="2" id="KW-1185">Reference proteome</keyword>
<dbReference type="InterPro" id="IPR029063">
    <property type="entry name" value="SAM-dependent_MTases_sf"/>
</dbReference>
<comment type="caution">
    <text evidence="1">The sequence shown here is derived from an EMBL/GenBank/DDBJ whole genome shotgun (WGS) entry which is preliminary data.</text>
</comment>
<evidence type="ECO:0008006" key="3">
    <source>
        <dbReference type="Google" id="ProtNLM"/>
    </source>
</evidence>
<gene>
    <name evidence="1" type="ORF">DFR74_12416</name>
</gene>
<dbReference type="SUPFAM" id="SSF53335">
    <property type="entry name" value="S-adenosyl-L-methionine-dependent methyltransferases"/>
    <property type="match status" value="1"/>
</dbReference>
<evidence type="ECO:0000313" key="2">
    <source>
        <dbReference type="Proteomes" id="UP000252586"/>
    </source>
</evidence>
<organism evidence="1 2">
    <name type="scientific">Nocardia puris</name>
    <dbReference type="NCBI Taxonomy" id="208602"/>
    <lineage>
        <taxon>Bacteria</taxon>
        <taxon>Bacillati</taxon>
        <taxon>Actinomycetota</taxon>
        <taxon>Actinomycetes</taxon>
        <taxon>Mycobacteriales</taxon>
        <taxon>Nocardiaceae</taxon>
        <taxon>Nocardia</taxon>
    </lineage>
</organism>
<dbReference type="Proteomes" id="UP000252586">
    <property type="component" value="Unassembled WGS sequence"/>
</dbReference>
<sequence length="231" mass="25488">MQPSDTLGEFLISARTLSEYRAIFQLTEADLRGRILDCPGGAASFAAEAAELGATVTAVDPVYAHPPAALSAHTRAEIDRGGAWITAHADRYTWDYYGSPEAHTNLRHTAATRFAADLTAHPDRYLAAELPELPFADRTFDLTLSSHLLFTYADRLDAAFHLAALLELARVTHGETRLYPLVDHTGKPQHALVDHLRKELHRRGIPTQTRPTPFEFQRGATTMLVLRPPTG</sequence>
<dbReference type="AlphaFoldDB" id="A0A366CYR5"/>
<evidence type="ECO:0000313" key="1">
    <source>
        <dbReference type="EMBL" id="RBO82138.1"/>
    </source>
</evidence>